<organism evidence="8 9">
    <name type="scientific">Micrococcus terreus</name>
    <dbReference type="NCBI Taxonomy" id="574650"/>
    <lineage>
        <taxon>Bacteria</taxon>
        <taxon>Bacillati</taxon>
        <taxon>Actinomycetota</taxon>
        <taxon>Actinomycetes</taxon>
        <taxon>Micrococcales</taxon>
        <taxon>Micrococcaceae</taxon>
        <taxon>Micrococcus</taxon>
    </lineage>
</organism>
<dbReference type="Gene3D" id="3.90.79.10">
    <property type="entry name" value="Nucleoside Triphosphate Pyrophosphohydrolase"/>
    <property type="match status" value="1"/>
</dbReference>
<dbReference type="GO" id="GO:0016818">
    <property type="term" value="F:hydrolase activity, acting on acid anhydrides, in phosphorus-containing anhydrides"/>
    <property type="evidence" value="ECO:0007669"/>
    <property type="project" value="InterPro"/>
</dbReference>
<keyword evidence="4" id="KW-0378">Hydrolase</keyword>
<gene>
    <name evidence="8" type="ORF">SAMN04487966_103274</name>
</gene>
<dbReference type="AlphaFoldDB" id="A0A1I7MJY5"/>
<comment type="cofactor">
    <cofactor evidence="2">
        <name>Mg(2+)</name>
        <dbReference type="ChEBI" id="CHEBI:18420"/>
    </cofactor>
</comment>
<keyword evidence="3" id="KW-0479">Metal-binding</keyword>
<evidence type="ECO:0000313" key="8">
    <source>
        <dbReference type="EMBL" id="SFV22243.1"/>
    </source>
</evidence>
<evidence type="ECO:0008006" key="10">
    <source>
        <dbReference type="Google" id="ProtNLM"/>
    </source>
</evidence>
<evidence type="ECO:0000256" key="4">
    <source>
        <dbReference type="ARBA" id="ARBA00022801"/>
    </source>
</evidence>
<keyword evidence="5" id="KW-0460">Magnesium</keyword>
<evidence type="ECO:0000256" key="7">
    <source>
        <dbReference type="SAM" id="MobiDB-lite"/>
    </source>
</evidence>
<evidence type="ECO:0000256" key="5">
    <source>
        <dbReference type="ARBA" id="ARBA00022842"/>
    </source>
</evidence>
<keyword evidence="6" id="KW-0464">Manganese</keyword>
<dbReference type="SUPFAM" id="SSF55811">
    <property type="entry name" value="Nudix"/>
    <property type="match status" value="1"/>
</dbReference>
<accession>A0A1I7MJY5</accession>
<dbReference type="Proteomes" id="UP000198881">
    <property type="component" value="Unassembled WGS sequence"/>
</dbReference>
<dbReference type="PANTHER" id="PTHR12318">
    <property type="entry name" value="TESTOSTERONE-REGULATED PROTEIN RP2"/>
    <property type="match status" value="1"/>
</dbReference>
<proteinExistence type="predicted"/>
<evidence type="ECO:0000256" key="2">
    <source>
        <dbReference type="ARBA" id="ARBA00001946"/>
    </source>
</evidence>
<protein>
    <recommendedName>
        <fullName evidence="10">Nudix hydrolase domain-containing protein</fullName>
    </recommendedName>
</protein>
<name>A0A1I7MJY5_9MICC</name>
<evidence type="ECO:0000256" key="1">
    <source>
        <dbReference type="ARBA" id="ARBA00001936"/>
    </source>
</evidence>
<dbReference type="STRING" id="574650.SAMN04487966_103274"/>
<reference evidence="8 9" key="1">
    <citation type="submission" date="2016-10" db="EMBL/GenBank/DDBJ databases">
        <authorList>
            <person name="de Groot N.N."/>
        </authorList>
    </citation>
    <scope>NUCLEOTIDE SEQUENCE [LARGE SCALE GENOMIC DNA]</scope>
    <source>
        <strain evidence="8 9">CGMCC 1.7054</strain>
    </source>
</reference>
<evidence type="ECO:0000313" key="9">
    <source>
        <dbReference type="Proteomes" id="UP000198881"/>
    </source>
</evidence>
<feature type="region of interest" description="Disordered" evidence="7">
    <location>
        <begin position="294"/>
        <end position="316"/>
    </location>
</feature>
<dbReference type="InterPro" id="IPR015797">
    <property type="entry name" value="NUDIX_hydrolase-like_dom_sf"/>
</dbReference>
<evidence type="ECO:0000256" key="6">
    <source>
        <dbReference type="ARBA" id="ARBA00023211"/>
    </source>
</evidence>
<dbReference type="EMBL" id="FPCG01000003">
    <property type="protein sequence ID" value="SFV22243.1"/>
    <property type="molecule type" value="Genomic_DNA"/>
</dbReference>
<keyword evidence="9" id="KW-1185">Reference proteome</keyword>
<dbReference type="GO" id="GO:0046872">
    <property type="term" value="F:metal ion binding"/>
    <property type="evidence" value="ECO:0007669"/>
    <property type="project" value="UniProtKB-KW"/>
</dbReference>
<dbReference type="PANTHER" id="PTHR12318:SF0">
    <property type="entry name" value="ACYL-COENZYME A DIPHOSPHATASE NUDT19"/>
    <property type="match status" value="1"/>
</dbReference>
<sequence>MGHGPVRRQPPPAVLRTFDLPDEQMTAARSWVAYGERRPRAARRASSVAVVRDGLHGVETLLRHRAGPTPLGALAFPGGSLEDFDEEECTWYGPTPAQWSRVLGVSDHRLARRHIMGAVRELFEETGILLAGRDRFSVAEDPGGGEWMEIRQGLDRQELTLASVLRRRGYGVRTDLLRAVGQWHSPGFAHRRFITHYFAVAAPQGQQDSLLAGKGTWARWRPAGLLTAGLGETRLGDAVGRPDTVGRTFGRLTVPAVPLLLERMAAAGSTVRFMMDLTIRGSVPEFRVELLDRIDGHTPDPDTDPTPGTSAVHDDDLRLGVELPGGRWS</sequence>
<dbReference type="InterPro" id="IPR039121">
    <property type="entry name" value="NUDT19"/>
</dbReference>
<comment type="cofactor">
    <cofactor evidence="1">
        <name>Mn(2+)</name>
        <dbReference type="ChEBI" id="CHEBI:29035"/>
    </cofactor>
</comment>
<evidence type="ECO:0000256" key="3">
    <source>
        <dbReference type="ARBA" id="ARBA00022723"/>
    </source>
</evidence>